<sequence length="105" mass="11924">MTDTTPIRACRFCGCTEQRACVTNGEACHWTGPDICSACTVTRNGLTFLPIEPAAQDGRNYIVMDDQATLYRAAWLDGQWVYPRQGFEQPMAIERTPTHYHPRRD</sequence>
<keyword evidence="2" id="KW-1185">Reference proteome</keyword>
<accession>A0A6M4ARY1</accession>
<evidence type="ECO:0000313" key="1">
    <source>
        <dbReference type="EMBL" id="QJQ31793.1"/>
    </source>
</evidence>
<organism evidence="1 2">
    <name type="scientific">Sphingomonas lacunae</name>
    <dbReference type="NCBI Taxonomy" id="2698828"/>
    <lineage>
        <taxon>Bacteria</taxon>
        <taxon>Pseudomonadati</taxon>
        <taxon>Pseudomonadota</taxon>
        <taxon>Alphaproteobacteria</taxon>
        <taxon>Sphingomonadales</taxon>
        <taxon>Sphingomonadaceae</taxon>
        <taxon>Sphingomonas</taxon>
    </lineage>
</organism>
<dbReference type="EMBL" id="CP053015">
    <property type="protein sequence ID" value="QJQ31793.1"/>
    <property type="molecule type" value="Genomic_DNA"/>
</dbReference>
<proteinExistence type="predicted"/>
<dbReference type="Proteomes" id="UP000503018">
    <property type="component" value="Chromosome"/>
</dbReference>
<dbReference type="KEGG" id="slan:GV829_04490"/>
<evidence type="ECO:0000313" key="2">
    <source>
        <dbReference type="Proteomes" id="UP000503018"/>
    </source>
</evidence>
<name>A0A6M4ARY1_9SPHN</name>
<gene>
    <name evidence="1" type="ORF">GV829_04490</name>
</gene>
<dbReference type="RefSeq" id="WP_169944245.1">
    <property type="nucleotide sequence ID" value="NZ_CP053015.1"/>
</dbReference>
<reference evidence="1 2" key="1">
    <citation type="submission" date="2020-01" db="EMBL/GenBank/DDBJ databases">
        <title>Sphingomonas sp. strain CSW-10.</title>
        <authorList>
            <person name="Chen W.-M."/>
        </authorList>
    </citation>
    <scope>NUCLEOTIDE SEQUENCE [LARGE SCALE GENOMIC DNA]</scope>
    <source>
        <strain evidence="1 2">CSW-10</strain>
    </source>
</reference>
<dbReference type="AlphaFoldDB" id="A0A6M4ARY1"/>
<protein>
    <submittedName>
        <fullName evidence="1">Uncharacterized protein</fullName>
    </submittedName>
</protein>